<dbReference type="Gene3D" id="3.40.50.410">
    <property type="entry name" value="von Willebrand factor, type A domain"/>
    <property type="match status" value="1"/>
</dbReference>
<dbReference type="AlphaFoldDB" id="A0A836GGM9"/>
<dbReference type="SMART" id="SM00239">
    <property type="entry name" value="C2"/>
    <property type="match status" value="2"/>
</dbReference>
<dbReference type="InterPro" id="IPR002035">
    <property type="entry name" value="VWF_A"/>
</dbReference>
<dbReference type="SUPFAM" id="SSF53300">
    <property type="entry name" value="vWA-like"/>
    <property type="match status" value="1"/>
</dbReference>
<keyword evidence="6" id="KW-1185">Reference proteome</keyword>
<accession>A0A836GGM9</accession>
<dbReference type="CDD" id="cd04047">
    <property type="entry name" value="C2B_Copine"/>
    <property type="match status" value="1"/>
</dbReference>
<dbReference type="SMR" id="A0A836GGM9"/>
<dbReference type="PANTHER" id="PTHR10857:SF106">
    <property type="entry name" value="C2 DOMAIN-CONTAINING PROTEIN"/>
    <property type="match status" value="1"/>
</dbReference>
<feature type="domain" description="VWFA" evidence="4">
    <location>
        <begin position="276"/>
        <end position="491"/>
    </location>
</feature>
<evidence type="ECO:0000256" key="2">
    <source>
        <dbReference type="ARBA" id="ARBA00022737"/>
    </source>
</evidence>
<dbReference type="InterPro" id="IPR035892">
    <property type="entry name" value="C2_domain_sf"/>
</dbReference>
<dbReference type="GeneID" id="92359794"/>
<evidence type="ECO:0008006" key="7">
    <source>
        <dbReference type="Google" id="ProtNLM"/>
    </source>
</evidence>
<dbReference type="InterPro" id="IPR036465">
    <property type="entry name" value="vWFA_dom_sf"/>
</dbReference>
<feature type="domain" description="C2" evidence="3">
    <location>
        <begin position="1"/>
        <end position="110"/>
    </location>
</feature>
<evidence type="ECO:0000256" key="1">
    <source>
        <dbReference type="ARBA" id="ARBA00009048"/>
    </source>
</evidence>
<keyword evidence="2" id="KW-0677">Repeat</keyword>
<evidence type="ECO:0000313" key="6">
    <source>
        <dbReference type="Proteomes" id="UP000674143"/>
    </source>
</evidence>
<organism evidence="5 6">
    <name type="scientific">Leishmania orientalis</name>
    <dbReference type="NCBI Taxonomy" id="2249476"/>
    <lineage>
        <taxon>Eukaryota</taxon>
        <taxon>Discoba</taxon>
        <taxon>Euglenozoa</taxon>
        <taxon>Kinetoplastea</taxon>
        <taxon>Metakinetoplastina</taxon>
        <taxon>Trypanosomatida</taxon>
        <taxon>Trypanosomatidae</taxon>
        <taxon>Leishmaniinae</taxon>
        <taxon>Leishmania</taxon>
    </lineage>
</organism>
<reference evidence="6" key="2">
    <citation type="journal article" date="2021" name="Sci. Data">
        <title>Chromosome-scale genome sequencing, assembly and annotation of six genomes from subfamily Leishmaniinae.</title>
        <authorList>
            <person name="Almutairi H."/>
            <person name="Urbaniak M.D."/>
            <person name="Bates M.D."/>
            <person name="Jariyapan N."/>
            <person name="Kwakye-Nuako G."/>
            <person name="Thomaz Soccol V."/>
            <person name="Al-Salem W.S."/>
            <person name="Dillon R.J."/>
            <person name="Bates P.A."/>
            <person name="Gatherer D."/>
        </authorList>
    </citation>
    <scope>NUCLEOTIDE SEQUENCE [LARGE SCALE GENOMIC DNA]</scope>
</reference>
<dbReference type="Pfam" id="PF00168">
    <property type="entry name" value="C2"/>
    <property type="match status" value="2"/>
</dbReference>
<proteinExistence type="inferred from homology"/>
<evidence type="ECO:0000259" key="4">
    <source>
        <dbReference type="PROSITE" id="PS50234"/>
    </source>
</evidence>
<dbReference type="SMART" id="SM00327">
    <property type="entry name" value="VWA"/>
    <property type="match status" value="1"/>
</dbReference>
<dbReference type="Pfam" id="PF07002">
    <property type="entry name" value="Copine"/>
    <property type="match status" value="1"/>
</dbReference>
<dbReference type="KEGG" id="loi:92359794"/>
<sequence>MSTTHSPVQLFFKCTNLIDADTFSKSDPYVVVYDVTLGNTNNAIGKTEVIRNNLNPEFKTCISVNYFFEIRQTMRVEVWDSDKGKVDDFLGRAEFTLGQLMSSANLSLTVKLNTKGTVTVTGSLIGSTKGTVRLQLRGRDLKKMNMLSKTDPYLVISRRLPTGQKQQVFKSEVIKNTLNPQWPITPAIDLVPLCGGDILPPCVAVDCFNKGYGMDEPMGGVLLTGEQLLASSGREFELTAEKKGKRKSYGFIVVDRCDYVKSYDFVEYLQAGMEINIAFSIDFTGSNGPPSDPRSLHFYHPYQPNSYVRAMLAVSNVVQEYDRDRRFPAFGFGAVAPFTNGTSHFFPLSGNPANAYLNGMQAVVDTYARLLPALQFSGPTNFAPTIRAMTAGARQARGVYTILLILTDGAITDMQDTIDAIVAADDAPLSIVIIGIGYADFSSMVQLDGDGGVLVDRSRRPARRDLVQFVPFNAFEGKDPARLAAAVLEEVPSQVEMWGRITGVTPFHVKH</sequence>
<dbReference type="GO" id="GO:0005544">
    <property type="term" value="F:calcium-dependent phospholipid binding"/>
    <property type="evidence" value="ECO:0007669"/>
    <property type="project" value="InterPro"/>
</dbReference>
<dbReference type="GO" id="GO:0005886">
    <property type="term" value="C:plasma membrane"/>
    <property type="evidence" value="ECO:0007669"/>
    <property type="project" value="TreeGrafter"/>
</dbReference>
<dbReference type="InterPro" id="IPR010734">
    <property type="entry name" value="Copine_C"/>
</dbReference>
<dbReference type="CDD" id="cd04048">
    <property type="entry name" value="C2A_Copine"/>
    <property type="match status" value="1"/>
</dbReference>
<dbReference type="EMBL" id="JAFHLR010000028">
    <property type="protein sequence ID" value="KAG5474691.1"/>
    <property type="molecule type" value="Genomic_DNA"/>
</dbReference>
<dbReference type="PROSITE" id="PS50004">
    <property type="entry name" value="C2"/>
    <property type="match status" value="2"/>
</dbReference>
<dbReference type="GO" id="GO:0071277">
    <property type="term" value="P:cellular response to calcium ion"/>
    <property type="evidence" value="ECO:0007669"/>
    <property type="project" value="TreeGrafter"/>
</dbReference>
<dbReference type="Proteomes" id="UP000674143">
    <property type="component" value="Unassembled WGS sequence"/>
</dbReference>
<gene>
    <name evidence="5" type="ORF">LSCM4_03866</name>
</gene>
<comment type="caution">
    <text evidence="5">The sequence shown here is derived from an EMBL/GenBank/DDBJ whole genome shotgun (WGS) entry which is preliminary data.</text>
</comment>
<comment type="similarity">
    <text evidence="1">Belongs to the copine family.</text>
</comment>
<name>A0A836GGM9_9TRYP</name>
<dbReference type="Gene3D" id="2.60.40.150">
    <property type="entry name" value="C2 domain"/>
    <property type="match status" value="2"/>
</dbReference>
<dbReference type="PROSITE" id="PS50234">
    <property type="entry name" value="VWFA"/>
    <property type="match status" value="1"/>
</dbReference>
<evidence type="ECO:0000259" key="3">
    <source>
        <dbReference type="PROSITE" id="PS50004"/>
    </source>
</evidence>
<protein>
    <recommendedName>
        <fullName evidence="7">Copine i-like protein</fullName>
    </recommendedName>
</protein>
<dbReference type="PANTHER" id="PTHR10857">
    <property type="entry name" value="COPINE"/>
    <property type="match status" value="1"/>
</dbReference>
<dbReference type="InterPro" id="IPR000008">
    <property type="entry name" value="C2_dom"/>
</dbReference>
<dbReference type="InterPro" id="IPR037768">
    <property type="entry name" value="C2B_Copine"/>
</dbReference>
<dbReference type="InterPro" id="IPR045052">
    <property type="entry name" value="Copine"/>
</dbReference>
<evidence type="ECO:0000313" key="5">
    <source>
        <dbReference type="EMBL" id="KAG5474691.1"/>
    </source>
</evidence>
<dbReference type="SUPFAM" id="SSF49562">
    <property type="entry name" value="C2 domain (Calcium/lipid-binding domain, CaLB)"/>
    <property type="match status" value="2"/>
</dbReference>
<dbReference type="RefSeq" id="XP_067061797.1">
    <property type="nucleotide sequence ID" value="XM_067205860.1"/>
</dbReference>
<feature type="domain" description="C2" evidence="3">
    <location>
        <begin position="114"/>
        <end position="238"/>
    </location>
</feature>
<reference evidence="6" key="1">
    <citation type="journal article" date="2021" name="Microbiol. Resour. Announc.">
        <title>LGAAP: Leishmaniinae Genome Assembly and Annotation Pipeline.</title>
        <authorList>
            <person name="Almutairi H."/>
            <person name="Urbaniak M.D."/>
            <person name="Bates M.D."/>
            <person name="Jariyapan N."/>
            <person name="Kwakye-Nuako G."/>
            <person name="Thomaz-Soccol V."/>
            <person name="Al-Salem W.S."/>
            <person name="Dillon R.J."/>
            <person name="Bates P.A."/>
            <person name="Gatherer D."/>
        </authorList>
    </citation>
    <scope>NUCLEOTIDE SEQUENCE [LARGE SCALE GENOMIC DNA]</scope>
</reference>